<evidence type="ECO:0000256" key="1">
    <source>
        <dbReference type="SAM" id="MobiDB-lite"/>
    </source>
</evidence>
<proteinExistence type="predicted"/>
<evidence type="ECO:0000313" key="3">
    <source>
        <dbReference type="Proteomes" id="UP000515211"/>
    </source>
</evidence>
<accession>A0A6P4C655</accession>
<dbReference type="RefSeq" id="XP_015940718.1">
    <property type="nucleotide sequence ID" value="XM_016085232.1"/>
</dbReference>
<dbReference type="KEGG" id="adu:107466244"/>
<dbReference type="GeneID" id="107466244"/>
<feature type="chain" id="PRO_5027961555" evidence="2">
    <location>
        <begin position="22"/>
        <end position="120"/>
    </location>
</feature>
<dbReference type="PANTHER" id="PTHR31346:SF7">
    <property type="entry name" value="MULTIPLE ORGANELLAR RNA EDITING FACTOR 2, CHLOROPLASTIC-RELATED"/>
    <property type="match status" value="1"/>
</dbReference>
<gene>
    <name evidence="4" type="primary">LOC107466244</name>
</gene>
<dbReference type="Proteomes" id="UP000515211">
    <property type="component" value="Chromosome 9"/>
</dbReference>
<dbReference type="InterPro" id="IPR039206">
    <property type="entry name" value="MORF/ORRM1/DAG-like"/>
</dbReference>
<reference evidence="3" key="1">
    <citation type="journal article" date="2016" name="Nat. Genet.">
        <title>The genome sequences of Arachis duranensis and Arachis ipaensis, the diploid ancestors of cultivated peanut.</title>
        <authorList>
            <person name="Bertioli D.J."/>
            <person name="Cannon S.B."/>
            <person name="Froenicke L."/>
            <person name="Huang G."/>
            <person name="Farmer A.D."/>
            <person name="Cannon E.K."/>
            <person name="Liu X."/>
            <person name="Gao D."/>
            <person name="Clevenger J."/>
            <person name="Dash S."/>
            <person name="Ren L."/>
            <person name="Moretzsohn M.C."/>
            <person name="Shirasawa K."/>
            <person name="Huang W."/>
            <person name="Vidigal B."/>
            <person name="Abernathy B."/>
            <person name="Chu Y."/>
            <person name="Niederhuth C.E."/>
            <person name="Umale P."/>
            <person name="Araujo A.C."/>
            <person name="Kozik A."/>
            <person name="Kim K.D."/>
            <person name="Burow M.D."/>
            <person name="Varshney R.K."/>
            <person name="Wang X."/>
            <person name="Zhang X."/>
            <person name="Barkley N."/>
            <person name="Guimaraes P.M."/>
            <person name="Isobe S."/>
            <person name="Guo B."/>
            <person name="Liao B."/>
            <person name="Stalker H.T."/>
            <person name="Schmitz R.J."/>
            <person name="Scheffler B.E."/>
            <person name="Leal-Bertioli S.C."/>
            <person name="Xun X."/>
            <person name="Jackson S.A."/>
            <person name="Michelmore R."/>
            <person name="Ozias-Akins P."/>
        </authorList>
    </citation>
    <scope>NUCLEOTIDE SEQUENCE [LARGE SCALE GENOMIC DNA]</scope>
    <source>
        <strain evidence="3">cv. V14167</strain>
    </source>
</reference>
<dbReference type="PANTHER" id="PTHR31346">
    <property type="entry name" value="MULTIPLE ORGANELLAR RNA EDITING FACTOR 2, CHLOROPLASTIC-RELATED-RELATED"/>
    <property type="match status" value="1"/>
</dbReference>
<dbReference type="GO" id="GO:0016554">
    <property type="term" value="P:cytidine to uridine editing"/>
    <property type="evidence" value="ECO:0007669"/>
    <property type="project" value="InterPro"/>
</dbReference>
<dbReference type="GO" id="GO:0005739">
    <property type="term" value="C:mitochondrion"/>
    <property type="evidence" value="ECO:0007669"/>
    <property type="project" value="TreeGrafter"/>
</dbReference>
<keyword evidence="3" id="KW-1185">Reference proteome</keyword>
<feature type="region of interest" description="Disordered" evidence="1">
    <location>
        <begin position="63"/>
        <end position="88"/>
    </location>
</feature>
<reference evidence="4" key="2">
    <citation type="submission" date="2025-08" db="UniProtKB">
        <authorList>
            <consortium name="RefSeq"/>
        </authorList>
    </citation>
    <scope>IDENTIFICATION</scope>
    <source>
        <tissue evidence="4">Whole plant</tissue>
    </source>
</reference>
<name>A0A6P4C655_ARADU</name>
<feature type="compositionally biased region" description="Low complexity" evidence="1">
    <location>
        <begin position="69"/>
        <end position="84"/>
    </location>
</feature>
<evidence type="ECO:0000313" key="4">
    <source>
        <dbReference type="RefSeq" id="XP_015940718.1"/>
    </source>
</evidence>
<dbReference type="GO" id="GO:0080156">
    <property type="term" value="P:mitochondrial mRNA modification"/>
    <property type="evidence" value="ECO:0007669"/>
    <property type="project" value="TreeGrafter"/>
</dbReference>
<protein>
    <submittedName>
        <fullName evidence="4">Multiple organellar RNA editing factor 5, chloroplastic/mitochondrial-like</fullName>
    </submittedName>
</protein>
<sequence length="120" mass="13261">MARVLASRLFIMRLLSTIAAAVPRPASLLSRRSLISPHTVRSLFLALFLVARFGEIRCRVNRAGEGGDSAYSPLNSGSSSSSFSDRPPTEMAPLFPGCDYQHWLTVMDNSLDKILNIFFK</sequence>
<dbReference type="AlphaFoldDB" id="A0A6P4C655"/>
<organism evidence="3 4">
    <name type="scientific">Arachis duranensis</name>
    <name type="common">Wild peanut</name>
    <dbReference type="NCBI Taxonomy" id="130453"/>
    <lineage>
        <taxon>Eukaryota</taxon>
        <taxon>Viridiplantae</taxon>
        <taxon>Streptophyta</taxon>
        <taxon>Embryophyta</taxon>
        <taxon>Tracheophyta</taxon>
        <taxon>Spermatophyta</taxon>
        <taxon>Magnoliopsida</taxon>
        <taxon>eudicotyledons</taxon>
        <taxon>Gunneridae</taxon>
        <taxon>Pentapetalae</taxon>
        <taxon>rosids</taxon>
        <taxon>fabids</taxon>
        <taxon>Fabales</taxon>
        <taxon>Fabaceae</taxon>
        <taxon>Papilionoideae</taxon>
        <taxon>50 kb inversion clade</taxon>
        <taxon>dalbergioids sensu lato</taxon>
        <taxon>Dalbergieae</taxon>
        <taxon>Pterocarpus clade</taxon>
        <taxon>Arachis</taxon>
    </lineage>
</organism>
<feature type="signal peptide" evidence="2">
    <location>
        <begin position="1"/>
        <end position="21"/>
    </location>
</feature>
<keyword evidence="2" id="KW-0732">Signal</keyword>
<evidence type="ECO:0000256" key="2">
    <source>
        <dbReference type="SAM" id="SignalP"/>
    </source>
</evidence>